<evidence type="ECO:0000313" key="2">
    <source>
        <dbReference type="Proteomes" id="UP001271007"/>
    </source>
</evidence>
<dbReference type="Proteomes" id="UP001271007">
    <property type="component" value="Unassembled WGS sequence"/>
</dbReference>
<accession>A0AAJ0D776</accession>
<protein>
    <submittedName>
        <fullName evidence="1">Uncharacterized protein</fullName>
    </submittedName>
</protein>
<comment type="caution">
    <text evidence="1">The sequence shown here is derived from an EMBL/GenBank/DDBJ whole genome shotgun (WGS) entry which is preliminary data.</text>
</comment>
<dbReference type="EMBL" id="JAWDJX010000056">
    <property type="protein sequence ID" value="KAK3047832.1"/>
    <property type="molecule type" value="Genomic_DNA"/>
</dbReference>
<sequence>MGGRAFAQAAAAGQPTLDTPRMSPDEYTTLKAIYLARVQECFPTAKVACLTEAPEKEDYGDMDIFVAVSQKVEFIDLADSVGAAGVISQSSGEHQSCSLAVPRDGSRSGNRPVVYKPYNGNSNKLAPSATVTTEEYAQVDIDIVHPDILPWHAFYYSYGDLAGLIGHTVKHLGFLASDRGLWLRLKELDNAKSLQIQNVADKDGRIFLSDDPVQVMRFLGLSPVTYNAGFTTIEELYKWVATSRFLFAESVKTDWDNSRDRHRLDKRKLYSGFFKEWLPERFKDKPTLDEEVRRQRVNELREKFKDEAVALFGKQEEFVAKRDAIVRKVQHALATSCLKPLIAQHSKQSDTRKLAEIVRAFRRHVVFSPSGQPYASETPHTDAESQLYRFLADDGNTLEDPQGTGAWVEEHWEELKLLQKQVDGHGSGHGQVEA</sequence>
<name>A0AAJ0D776_9PEZI</name>
<organism evidence="1 2">
    <name type="scientific">Extremus antarcticus</name>
    <dbReference type="NCBI Taxonomy" id="702011"/>
    <lineage>
        <taxon>Eukaryota</taxon>
        <taxon>Fungi</taxon>
        <taxon>Dikarya</taxon>
        <taxon>Ascomycota</taxon>
        <taxon>Pezizomycotina</taxon>
        <taxon>Dothideomycetes</taxon>
        <taxon>Dothideomycetidae</taxon>
        <taxon>Mycosphaerellales</taxon>
        <taxon>Extremaceae</taxon>
        <taxon>Extremus</taxon>
    </lineage>
</organism>
<proteinExistence type="predicted"/>
<gene>
    <name evidence="1" type="ORF">LTR09_010807</name>
</gene>
<evidence type="ECO:0000313" key="1">
    <source>
        <dbReference type="EMBL" id="KAK3047832.1"/>
    </source>
</evidence>
<reference evidence="1" key="1">
    <citation type="submission" date="2023-04" db="EMBL/GenBank/DDBJ databases">
        <title>Black Yeasts Isolated from many extreme environments.</title>
        <authorList>
            <person name="Coleine C."/>
            <person name="Stajich J.E."/>
            <person name="Selbmann L."/>
        </authorList>
    </citation>
    <scope>NUCLEOTIDE SEQUENCE</scope>
    <source>
        <strain evidence="1">CCFEE 5312</strain>
    </source>
</reference>
<keyword evidence="2" id="KW-1185">Reference proteome</keyword>
<dbReference type="AlphaFoldDB" id="A0AAJ0D776"/>